<name>A0ABW0IT15_9HYPH</name>
<organism evidence="1 2">
    <name type="scientific">Bosea eneae</name>
    <dbReference type="NCBI Taxonomy" id="151454"/>
    <lineage>
        <taxon>Bacteria</taxon>
        <taxon>Pseudomonadati</taxon>
        <taxon>Pseudomonadota</taxon>
        <taxon>Alphaproteobacteria</taxon>
        <taxon>Hyphomicrobiales</taxon>
        <taxon>Boseaceae</taxon>
        <taxon>Bosea</taxon>
    </lineage>
</organism>
<sequence length="605" mass="68043">MREQLEMAGLSEAIQEVAPDDSQTGMSLIGAVLAEAAGAVFCSRPNVARWQMVGRIIGGDLIALMTLLEVVRDRTETRPRLRDQIREVAGKLVRDFTKNPASLVRPSDNAALAELHTQWSAKPNLQEIWFGVRANQYLTPFRGDWNIFDLLFETDIEYAVGLMEEYKAPFQPAMILDLGAADPGRYFAQWAKLTKAALPAFDEHGDWNGRILLPLLLHIAHSAVRGGIPHSGMELSQEDRRDARLQELADAITTTVRERVDGSSATLRWSAWLFRSIMSALDNERIPYPVDANSRARPAWLMIEALLHWPGSIGWLELQPNDVPSADQLCVEAVRMLAAHEHDRPVPGRDILFQMLPEEPEQFLEESSGAHMRELPSLFTVWGKRPDAFGTRVLAAALFDTDVAEAFAELWRRTLILREIAEHNYAFRADDGSYDDRARRASETIRFVISLGINLLDYLQDARYRAGFLDRRESLLALFSTLHDATREMLAIDPIGRREIENMHDHLAVRRLAYEASPLGAIAVTVPLSEADAPTVGDILFERSEVSPNFFNCLQMLLANGIARERIDRALREVGVSLDHLAQQAQRLNSIEHTHVIDVSNLYPL</sequence>
<dbReference type="Proteomes" id="UP001596053">
    <property type="component" value="Unassembled WGS sequence"/>
</dbReference>
<accession>A0ABW0IT15</accession>
<keyword evidence="2" id="KW-1185">Reference proteome</keyword>
<evidence type="ECO:0000313" key="1">
    <source>
        <dbReference type="EMBL" id="MFC5421456.1"/>
    </source>
</evidence>
<protein>
    <submittedName>
        <fullName evidence="1">Uncharacterized protein</fullName>
    </submittedName>
</protein>
<gene>
    <name evidence="1" type="ORF">ACFPOB_18005</name>
</gene>
<reference evidence="2" key="1">
    <citation type="journal article" date="2019" name="Int. J. Syst. Evol. Microbiol.">
        <title>The Global Catalogue of Microorganisms (GCM) 10K type strain sequencing project: providing services to taxonomists for standard genome sequencing and annotation.</title>
        <authorList>
            <consortium name="The Broad Institute Genomics Platform"/>
            <consortium name="The Broad Institute Genome Sequencing Center for Infectious Disease"/>
            <person name="Wu L."/>
            <person name="Ma J."/>
        </authorList>
    </citation>
    <scope>NUCLEOTIDE SEQUENCE [LARGE SCALE GENOMIC DNA]</scope>
    <source>
        <strain evidence="2">NCAIM B.01391</strain>
    </source>
</reference>
<comment type="caution">
    <text evidence="1">The sequence shown here is derived from an EMBL/GenBank/DDBJ whole genome shotgun (WGS) entry which is preliminary data.</text>
</comment>
<dbReference type="EMBL" id="JBHSLW010000029">
    <property type="protein sequence ID" value="MFC5421456.1"/>
    <property type="molecule type" value="Genomic_DNA"/>
</dbReference>
<evidence type="ECO:0000313" key="2">
    <source>
        <dbReference type="Proteomes" id="UP001596053"/>
    </source>
</evidence>
<proteinExistence type="predicted"/>